<dbReference type="Proteomes" id="UP000033980">
    <property type="component" value="Unassembled WGS sequence"/>
</dbReference>
<evidence type="ECO:0000313" key="1">
    <source>
        <dbReference type="EMBL" id="KKS94809.1"/>
    </source>
</evidence>
<dbReference type="EMBL" id="LCFK01000002">
    <property type="protein sequence ID" value="KKS94809.1"/>
    <property type="molecule type" value="Genomic_DNA"/>
</dbReference>
<protein>
    <submittedName>
        <fullName evidence="1">Uncharacterized protein</fullName>
    </submittedName>
</protein>
<accession>A0A0G1DAW2</accession>
<reference evidence="1 2" key="1">
    <citation type="journal article" date="2015" name="Nature">
        <title>rRNA introns, odd ribosomes, and small enigmatic genomes across a large radiation of phyla.</title>
        <authorList>
            <person name="Brown C.T."/>
            <person name="Hug L.A."/>
            <person name="Thomas B.C."/>
            <person name="Sharon I."/>
            <person name="Castelle C.J."/>
            <person name="Singh A."/>
            <person name="Wilkins M.J."/>
            <person name="Williams K.H."/>
            <person name="Banfield J.F."/>
        </authorList>
    </citation>
    <scope>NUCLEOTIDE SEQUENCE [LARGE SCALE GENOMIC DNA]</scope>
</reference>
<sequence length="63" mass="7453">MDKLNFEDFYKVFSSLPLSVRDEIILVMPEKGPITWKVAYLEIFNETDLGKEIYKKLKDLNII</sequence>
<gene>
    <name evidence="1" type="ORF">UV68_C0002G0009</name>
</gene>
<evidence type="ECO:0000313" key="2">
    <source>
        <dbReference type="Proteomes" id="UP000033980"/>
    </source>
</evidence>
<proteinExistence type="predicted"/>
<name>A0A0G1DAW2_9BACT</name>
<organism evidence="1 2">
    <name type="scientific">Candidatus Collierbacteria bacterium GW2011_GWC2_43_12</name>
    <dbReference type="NCBI Taxonomy" id="1618390"/>
    <lineage>
        <taxon>Bacteria</taxon>
        <taxon>Candidatus Collieribacteriota</taxon>
    </lineage>
</organism>
<comment type="caution">
    <text evidence="1">The sequence shown here is derived from an EMBL/GenBank/DDBJ whole genome shotgun (WGS) entry which is preliminary data.</text>
</comment>
<dbReference type="AlphaFoldDB" id="A0A0G1DAW2"/>